<name>A0A532UYY4_UNCT6</name>
<dbReference type="CDD" id="cd00063">
    <property type="entry name" value="FN3"/>
    <property type="match status" value="1"/>
</dbReference>
<organism evidence="3 4">
    <name type="scientific">candidate division TA06 bacterium B3_TA06</name>
    <dbReference type="NCBI Taxonomy" id="2012487"/>
    <lineage>
        <taxon>Bacteria</taxon>
        <taxon>Bacteria division TA06</taxon>
    </lineage>
</organism>
<comment type="caution">
    <text evidence="3">The sequence shown here is derived from an EMBL/GenBank/DDBJ whole genome shotgun (WGS) entry which is preliminary data.</text>
</comment>
<sequence>MIRQGGRMAKRFLVSAALIAVIFVALTGCGNHPPEIAGVTASPSTVEPAEETNITCTANDPDGNQMTYDWESVDEATAYMGQSFTWIAPIPDETPRTYRFYVTVSDGQGGVAYDSSLMVTVDYAGAPAVTLREPTDIGWTYVTLVWTQSQHPTWKTYQVYTSTSPGVKDNGQLIQIPNFPESRLDTSITIDDLEPGKTYYYAIAVIDSADHKTFSNEVAVNTRYFEILGQTSLGGGHGNRLASISNHIFCAVLEQSVKGFNIGGNSIVSGGNIVKPIPEAVAWDVYRSSNLLHVAFGKAGYHGYLIENPLNPIDTILTGGDVFTLTGSDYAEAVTVYAEGNDVFVGCRDQANQVHTITWLEIDLAGATAYVRGVDTLYDVPTDIHVDGNYIYVTEGNAGLEILRWDQNAEPDLAMTSVGITSTNDEAKALFVSRDYTYVAAFGEGLMIIDVANKNEPKRAGQWKADEGNQAFGVYVSGDRAYLADGEYGLRVLDVTDPKTPKHLGTIEVGSQIRDVWVIGQSGASTTAILADWYNAIYMVEWE</sequence>
<evidence type="ECO:0000259" key="1">
    <source>
        <dbReference type="PROSITE" id="PS50835"/>
    </source>
</evidence>
<dbReference type="PROSITE" id="PS51257">
    <property type="entry name" value="PROKAR_LIPOPROTEIN"/>
    <property type="match status" value="1"/>
</dbReference>
<proteinExistence type="predicted"/>
<dbReference type="InterPro" id="IPR015943">
    <property type="entry name" value="WD40/YVTN_repeat-like_dom_sf"/>
</dbReference>
<dbReference type="EMBL" id="NJBO01000020">
    <property type="protein sequence ID" value="TKJ40146.1"/>
    <property type="molecule type" value="Genomic_DNA"/>
</dbReference>
<dbReference type="InterPro" id="IPR003961">
    <property type="entry name" value="FN3_dom"/>
</dbReference>
<evidence type="ECO:0000313" key="4">
    <source>
        <dbReference type="Proteomes" id="UP000317778"/>
    </source>
</evidence>
<evidence type="ECO:0008006" key="5">
    <source>
        <dbReference type="Google" id="ProtNLM"/>
    </source>
</evidence>
<dbReference type="Proteomes" id="UP000317778">
    <property type="component" value="Unassembled WGS sequence"/>
</dbReference>
<accession>A0A532UYY4</accession>
<dbReference type="SUPFAM" id="SSF49265">
    <property type="entry name" value="Fibronectin type III"/>
    <property type="match status" value="1"/>
</dbReference>
<feature type="domain" description="Ig-like" evidence="1">
    <location>
        <begin position="34"/>
        <end position="70"/>
    </location>
</feature>
<evidence type="ECO:0000259" key="2">
    <source>
        <dbReference type="PROSITE" id="PS50853"/>
    </source>
</evidence>
<dbReference type="SUPFAM" id="SSF75011">
    <property type="entry name" value="3-carboxy-cis,cis-mucoante lactonizing enzyme"/>
    <property type="match status" value="1"/>
</dbReference>
<gene>
    <name evidence="3" type="ORF">CEE36_09810</name>
</gene>
<dbReference type="AlphaFoldDB" id="A0A532UYY4"/>
<dbReference type="Gene3D" id="2.130.10.10">
    <property type="entry name" value="YVTN repeat-like/Quinoprotein amine dehydrogenase"/>
    <property type="match status" value="1"/>
</dbReference>
<dbReference type="PROSITE" id="PS50835">
    <property type="entry name" value="IG_LIKE"/>
    <property type="match status" value="1"/>
</dbReference>
<dbReference type="InterPro" id="IPR013211">
    <property type="entry name" value="LVIVD"/>
</dbReference>
<dbReference type="InterPro" id="IPR036116">
    <property type="entry name" value="FN3_sf"/>
</dbReference>
<dbReference type="InterPro" id="IPR013783">
    <property type="entry name" value="Ig-like_fold"/>
</dbReference>
<feature type="domain" description="Fibronectin type-III" evidence="2">
    <location>
        <begin position="127"/>
        <end position="225"/>
    </location>
</feature>
<dbReference type="Pfam" id="PF08309">
    <property type="entry name" value="LVIVD"/>
    <property type="match status" value="3"/>
</dbReference>
<protein>
    <recommendedName>
        <fullName evidence="5">Fibronectin type-III domain-containing protein</fullName>
    </recommendedName>
</protein>
<reference evidence="3 4" key="1">
    <citation type="submission" date="2017-06" db="EMBL/GenBank/DDBJ databases">
        <title>Novel microbial phyla capable of carbon fixation and sulfur reduction in deep-sea sediments.</title>
        <authorList>
            <person name="Huang J."/>
            <person name="Baker B."/>
            <person name="Wang Y."/>
        </authorList>
    </citation>
    <scope>NUCLEOTIDE SEQUENCE [LARGE SCALE GENOMIC DNA]</scope>
    <source>
        <strain evidence="3">B3_TA06</strain>
    </source>
</reference>
<dbReference type="Gene3D" id="2.60.40.10">
    <property type="entry name" value="Immunoglobulins"/>
    <property type="match status" value="2"/>
</dbReference>
<evidence type="ECO:0000313" key="3">
    <source>
        <dbReference type="EMBL" id="TKJ40146.1"/>
    </source>
</evidence>
<dbReference type="PROSITE" id="PS50853">
    <property type="entry name" value="FN3"/>
    <property type="match status" value="1"/>
</dbReference>
<dbReference type="InterPro" id="IPR007110">
    <property type="entry name" value="Ig-like_dom"/>
</dbReference>